<keyword evidence="4 5" id="KW-0143">Chaperone</keyword>
<sequence length="177" mass="20520">MNFEDCYEVGYIAKTYGVKGEIHAVFDVDNSEEYREIESIFVVKDRHMVPYFIEQVRFVQGYVRLKFEEIDDVDQAKMLVGSKLMLPIDVLPETEEEEYYFHDILGYMVVDADKGEIGKVTQLYDSTNQDLIGVTHQGKEVLIPYIKDQIIQKLDHEQKVIVVTLPGGLLDVYLEDE</sequence>
<dbReference type="Pfam" id="PF01782">
    <property type="entry name" value="RimM"/>
    <property type="match status" value="1"/>
</dbReference>
<feature type="domain" description="Ribosome maturation factor RimM PRC barrel" evidence="7">
    <location>
        <begin position="102"/>
        <end position="169"/>
    </location>
</feature>
<dbReference type="GO" id="GO:0006364">
    <property type="term" value="P:rRNA processing"/>
    <property type="evidence" value="ECO:0007669"/>
    <property type="project" value="UniProtKB-UniRule"/>
</dbReference>
<dbReference type="Gene3D" id="2.40.30.60">
    <property type="entry name" value="RimM"/>
    <property type="match status" value="1"/>
</dbReference>
<dbReference type="InterPro" id="IPR036976">
    <property type="entry name" value="RimM_N_sf"/>
</dbReference>
<dbReference type="GO" id="GO:0005840">
    <property type="term" value="C:ribosome"/>
    <property type="evidence" value="ECO:0007669"/>
    <property type="project" value="InterPro"/>
</dbReference>
<dbReference type="AlphaFoldDB" id="A1ZGD2"/>
<evidence type="ECO:0000256" key="1">
    <source>
        <dbReference type="ARBA" id="ARBA00022490"/>
    </source>
</evidence>
<evidence type="ECO:0000256" key="2">
    <source>
        <dbReference type="ARBA" id="ARBA00022517"/>
    </source>
</evidence>
<name>A1ZGD2_MICM2</name>
<organism evidence="8 9">
    <name type="scientific">Microscilla marina ATCC 23134</name>
    <dbReference type="NCBI Taxonomy" id="313606"/>
    <lineage>
        <taxon>Bacteria</taxon>
        <taxon>Pseudomonadati</taxon>
        <taxon>Bacteroidota</taxon>
        <taxon>Cytophagia</taxon>
        <taxon>Cytophagales</taxon>
        <taxon>Microscillaceae</taxon>
        <taxon>Microscilla</taxon>
    </lineage>
</organism>
<evidence type="ECO:0000259" key="6">
    <source>
        <dbReference type="Pfam" id="PF01782"/>
    </source>
</evidence>
<keyword evidence="1 5" id="KW-0963">Cytoplasm</keyword>
<comment type="similarity">
    <text evidence="5">Belongs to the RimM family.</text>
</comment>
<dbReference type="PANTHER" id="PTHR33692">
    <property type="entry name" value="RIBOSOME MATURATION FACTOR RIMM"/>
    <property type="match status" value="1"/>
</dbReference>
<feature type="domain" description="RimM N-terminal" evidence="6">
    <location>
        <begin position="9"/>
        <end position="88"/>
    </location>
</feature>
<evidence type="ECO:0000259" key="7">
    <source>
        <dbReference type="Pfam" id="PF24986"/>
    </source>
</evidence>
<dbReference type="OrthoDB" id="9810331at2"/>
<dbReference type="eggNOG" id="COG0806">
    <property type="taxonomic scope" value="Bacteria"/>
</dbReference>
<proteinExistence type="inferred from homology"/>
<dbReference type="InterPro" id="IPR011961">
    <property type="entry name" value="RimM"/>
</dbReference>
<dbReference type="GO" id="GO:0005737">
    <property type="term" value="C:cytoplasm"/>
    <property type="evidence" value="ECO:0007669"/>
    <property type="project" value="UniProtKB-SubCell"/>
</dbReference>
<dbReference type="GO" id="GO:0043022">
    <property type="term" value="F:ribosome binding"/>
    <property type="evidence" value="ECO:0007669"/>
    <property type="project" value="InterPro"/>
</dbReference>
<dbReference type="HAMAP" id="MF_00014">
    <property type="entry name" value="Ribosome_mat_RimM"/>
    <property type="match status" value="1"/>
</dbReference>
<dbReference type="RefSeq" id="WP_002694806.1">
    <property type="nucleotide sequence ID" value="NZ_AAWS01000006.1"/>
</dbReference>
<keyword evidence="3 5" id="KW-0698">rRNA processing</keyword>
<comment type="domain">
    <text evidence="5">The PRC barrel domain binds ribosomal protein uS19.</text>
</comment>
<gene>
    <name evidence="5" type="primary">rimM</name>
    <name evidence="8" type="ORF">M23134_03187</name>
</gene>
<dbReference type="Pfam" id="PF24986">
    <property type="entry name" value="PRC_RimM"/>
    <property type="match status" value="1"/>
</dbReference>
<reference evidence="8 9" key="1">
    <citation type="submission" date="2007-01" db="EMBL/GenBank/DDBJ databases">
        <authorList>
            <person name="Haygood M."/>
            <person name="Podell S."/>
            <person name="Anderson C."/>
            <person name="Hopkinson B."/>
            <person name="Roe K."/>
            <person name="Barbeau K."/>
            <person name="Gaasterland T."/>
            <person name="Ferriera S."/>
            <person name="Johnson J."/>
            <person name="Kravitz S."/>
            <person name="Beeson K."/>
            <person name="Sutton G."/>
            <person name="Rogers Y.-H."/>
            <person name="Friedman R."/>
            <person name="Frazier M."/>
            <person name="Venter J.C."/>
        </authorList>
    </citation>
    <scope>NUCLEOTIDE SEQUENCE [LARGE SCALE GENOMIC DNA]</scope>
    <source>
        <strain evidence="8 9">ATCC 23134</strain>
    </source>
</reference>
<dbReference type="InterPro" id="IPR002676">
    <property type="entry name" value="RimM_N"/>
</dbReference>
<dbReference type="Proteomes" id="UP000004095">
    <property type="component" value="Unassembled WGS sequence"/>
</dbReference>
<dbReference type="InterPro" id="IPR009000">
    <property type="entry name" value="Transl_B-barrel_sf"/>
</dbReference>
<accession>A1ZGD2</accession>
<dbReference type="SUPFAM" id="SSF50346">
    <property type="entry name" value="PRC-barrel domain"/>
    <property type="match status" value="1"/>
</dbReference>
<dbReference type="SUPFAM" id="SSF50447">
    <property type="entry name" value="Translation proteins"/>
    <property type="match status" value="1"/>
</dbReference>
<dbReference type="InterPro" id="IPR011033">
    <property type="entry name" value="PRC_barrel-like_sf"/>
</dbReference>
<evidence type="ECO:0000256" key="4">
    <source>
        <dbReference type="ARBA" id="ARBA00023186"/>
    </source>
</evidence>
<dbReference type="Gene3D" id="2.30.30.240">
    <property type="entry name" value="PRC-barrel domain"/>
    <property type="match status" value="1"/>
</dbReference>
<dbReference type="PANTHER" id="PTHR33692:SF1">
    <property type="entry name" value="RIBOSOME MATURATION FACTOR RIMM"/>
    <property type="match status" value="1"/>
</dbReference>
<dbReference type="GO" id="GO:0042274">
    <property type="term" value="P:ribosomal small subunit biogenesis"/>
    <property type="evidence" value="ECO:0007669"/>
    <property type="project" value="UniProtKB-UniRule"/>
</dbReference>
<dbReference type="NCBIfam" id="TIGR02273">
    <property type="entry name" value="16S_RimM"/>
    <property type="match status" value="1"/>
</dbReference>
<comment type="caution">
    <text evidence="8">The sequence shown here is derived from an EMBL/GenBank/DDBJ whole genome shotgun (WGS) entry which is preliminary data.</text>
</comment>
<evidence type="ECO:0000313" key="9">
    <source>
        <dbReference type="Proteomes" id="UP000004095"/>
    </source>
</evidence>
<keyword evidence="2 5" id="KW-0690">Ribosome biogenesis</keyword>
<comment type="subcellular location">
    <subcellularLocation>
        <location evidence="5">Cytoplasm</location>
    </subcellularLocation>
</comment>
<keyword evidence="9" id="KW-1185">Reference proteome</keyword>
<evidence type="ECO:0000256" key="3">
    <source>
        <dbReference type="ARBA" id="ARBA00022552"/>
    </source>
</evidence>
<comment type="function">
    <text evidence="5">An accessory protein needed during the final step in the assembly of 30S ribosomal subunit, possibly for assembly of the head region. Essential for efficient processing of 16S rRNA. May be needed both before and after RbfA during the maturation of 16S rRNA. It has affinity for free ribosomal 30S subunits but not for 70S ribosomes.</text>
</comment>
<dbReference type="EMBL" id="AAWS01000006">
    <property type="protein sequence ID" value="EAY30549.1"/>
    <property type="molecule type" value="Genomic_DNA"/>
</dbReference>
<dbReference type="InterPro" id="IPR056792">
    <property type="entry name" value="PRC_RimM"/>
</dbReference>
<evidence type="ECO:0000256" key="5">
    <source>
        <dbReference type="HAMAP-Rule" id="MF_00014"/>
    </source>
</evidence>
<evidence type="ECO:0000313" key="8">
    <source>
        <dbReference type="EMBL" id="EAY30549.1"/>
    </source>
</evidence>
<protein>
    <recommendedName>
        <fullName evidence="5">Ribosome maturation factor RimM</fullName>
    </recommendedName>
</protein>
<comment type="subunit">
    <text evidence="5">Binds ribosomal protein uS19.</text>
</comment>